<evidence type="ECO:0000256" key="5">
    <source>
        <dbReference type="ARBA" id="ARBA00018099"/>
    </source>
</evidence>
<dbReference type="EMBL" id="JABBWG010000001">
    <property type="protein sequence ID" value="KAG1826893.1"/>
    <property type="molecule type" value="Genomic_DNA"/>
</dbReference>
<comment type="caution">
    <text evidence="13">The sequence shown here is derived from an EMBL/GenBank/DDBJ whole genome shotgun (WGS) entry which is preliminary data.</text>
</comment>
<evidence type="ECO:0000313" key="13">
    <source>
        <dbReference type="EMBL" id="KAG1826893.1"/>
    </source>
</evidence>
<proteinExistence type="inferred from homology"/>
<evidence type="ECO:0000259" key="12">
    <source>
        <dbReference type="Pfam" id="PF00962"/>
    </source>
</evidence>
<evidence type="ECO:0000256" key="10">
    <source>
        <dbReference type="ARBA" id="ARBA00022833"/>
    </source>
</evidence>
<protein>
    <recommendedName>
        <fullName evidence="5">Adenosine deaminase</fullName>
        <ecNumber evidence="4">3.5.4.4</ecNumber>
    </recommendedName>
</protein>
<evidence type="ECO:0000313" key="14">
    <source>
        <dbReference type="Proteomes" id="UP000807769"/>
    </source>
</evidence>
<dbReference type="NCBIfam" id="TIGR01431">
    <property type="entry name" value="adm_rel"/>
    <property type="match status" value="1"/>
</dbReference>
<feature type="domain" description="Adenosine deaminase" evidence="12">
    <location>
        <begin position="201"/>
        <end position="511"/>
    </location>
</feature>
<comment type="catalytic activity">
    <reaction evidence="11">
        <text>adenosine + H2O + H(+) = inosine + NH4(+)</text>
        <dbReference type="Rhea" id="RHEA:24408"/>
        <dbReference type="ChEBI" id="CHEBI:15377"/>
        <dbReference type="ChEBI" id="CHEBI:15378"/>
        <dbReference type="ChEBI" id="CHEBI:16335"/>
        <dbReference type="ChEBI" id="CHEBI:17596"/>
        <dbReference type="ChEBI" id="CHEBI:28938"/>
        <dbReference type="EC" id="3.5.4.4"/>
    </reaction>
</comment>
<evidence type="ECO:0000256" key="9">
    <source>
        <dbReference type="ARBA" id="ARBA00022801"/>
    </source>
</evidence>
<gene>
    <name evidence="13" type="ORF">BJ212DRAFT_1258238</name>
</gene>
<comment type="subcellular location">
    <subcellularLocation>
        <location evidence="2">Secreted</location>
    </subcellularLocation>
</comment>
<dbReference type="GO" id="GO:0046103">
    <property type="term" value="P:inosine biosynthetic process"/>
    <property type="evidence" value="ECO:0007669"/>
    <property type="project" value="TreeGrafter"/>
</dbReference>
<evidence type="ECO:0000256" key="6">
    <source>
        <dbReference type="ARBA" id="ARBA00022525"/>
    </source>
</evidence>
<keyword evidence="8" id="KW-0732">Signal</keyword>
<accession>A0A9P7ENG5</accession>
<comment type="similarity">
    <text evidence="3">Belongs to the metallo-dependent hydrolases superfamily. Adenosine and AMP deaminases family. ADGF subfamily.</text>
</comment>
<dbReference type="FunFam" id="3.20.20.140:FF:000017">
    <property type="entry name" value="Adenosine deaminase 2"/>
    <property type="match status" value="1"/>
</dbReference>
<dbReference type="GO" id="GO:0009168">
    <property type="term" value="P:purine ribonucleoside monophosphate biosynthetic process"/>
    <property type="evidence" value="ECO:0007669"/>
    <property type="project" value="InterPro"/>
</dbReference>
<dbReference type="SUPFAM" id="SSF51556">
    <property type="entry name" value="Metallo-dependent hydrolases"/>
    <property type="match status" value="1"/>
</dbReference>
<keyword evidence="10" id="KW-0862">Zinc</keyword>
<evidence type="ECO:0000256" key="8">
    <source>
        <dbReference type="ARBA" id="ARBA00022729"/>
    </source>
</evidence>
<keyword evidence="7" id="KW-0479">Metal-binding</keyword>
<dbReference type="Proteomes" id="UP000807769">
    <property type="component" value="Unassembled WGS sequence"/>
</dbReference>
<dbReference type="GO" id="GO:0046872">
    <property type="term" value="F:metal ion binding"/>
    <property type="evidence" value="ECO:0007669"/>
    <property type="project" value="UniProtKB-KW"/>
</dbReference>
<sequence>MTLLDEYYRKRTQLIADDRALRVDAVNGDRFSEKSRQADVILRRIREEEAKSIWAVEHEEVPHPFPGMEFLTGKDIILKTQLFNIITKMPKGALLHVHLDLTVNGNTLLALALQYASIHIRASTRVTPDSIKSVELEFRPLPPSFVPQCISLCLPTYKPGQWIPLRRAREQFDAALGGTQAFDRWVASCLTINPSDAYITHNNNIRIWDKFRAAATLTRNLVYFAPVWRAYIRQFLEETFTDGVSYVEARINFSPKYMIGSDGEENVPHKEWLSMFQDVLVEFNGSLRAQGRDDEFIGAKIIYTVIRNCEPEELEWYLNDCIEMKKLFPGIIAGFDLVGDENILRPLKDYLPQLLSFSTLQTSQGLPEHHHIPFIFHAGETTGDGSIADDNLYDALLLGTKRIGHGFSLVKHPKLMSMCRERGVALEVCPISNEILRLTASMPMHPLPILINHGVPVALSSDDPSLFQNMGLSFDFFQVLAASNVTGLLTLGHIARDSIQYSMLTADEKARATLKWEERWERFVDEIVEFDGVKRN</sequence>
<name>A0A9P7ENG5_9AGAM</name>
<dbReference type="InterPro" id="IPR006330">
    <property type="entry name" value="Ado/ade_deaminase"/>
</dbReference>
<dbReference type="Pfam" id="PF00962">
    <property type="entry name" value="A_deaminase"/>
    <property type="match status" value="1"/>
</dbReference>
<keyword evidence="6" id="KW-0964">Secreted</keyword>
<dbReference type="Gene3D" id="3.20.20.140">
    <property type="entry name" value="Metal-dependent hydrolases"/>
    <property type="match status" value="1"/>
</dbReference>
<dbReference type="RefSeq" id="XP_041199740.1">
    <property type="nucleotide sequence ID" value="XM_041329925.1"/>
</dbReference>
<keyword evidence="9" id="KW-0378">Hydrolase</keyword>
<organism evidence="13 14">
    <name type="scientific">Suillus subaureus</name>
    <dbReference type="NCBI Taxonomy" id="48587"/>
    <lineage>
        <taxon>Eukaryota</taxon>
        <taxon>Fungi</taxon>
        <taxon>Dikarya</taxon>
        <taxon>Basidiomycota</taxon>
        <taxon>Agaricomycotina</taxon>
        <taxon>Agaricomycetes</taxon>
        <taxon>Agaricomycetidae</taxon>
        <taxon>Boletales</taxon>
        <taxon>Suillineae</taxon>
        <taxon>Suillaceae</taxon>
        <taxon>Suillus</taxon>
    </lineage>
</organism>
<comment type="cofactor">
    <cofactor evidence="1">
        <name>Zn(2+)</name>
        <dbReference type="ChEBI" id="CHEBI:29105"/>
    </cofactor>
</comment>
<dbReference type="InterPro" id="IPR006331">
    <property type="entry name" value="ADGF"/>
</dbReference>
<evidence type="ECO:0000256" key="7">
    <source>
        <dbReference type="ARBA" id="ARBA00022723"/>
    </source>
</evidence>
<dbReference type="InterPro" id="IPR001365">
    <property type="entry name" value="A_deaminase_dom"/>
</dbReference>
<evidence type="ECO:0000256" key="1">
    <source>
        <dbReference type="ARBA" id="ARBA00001947"/>
    </source>
</evidence>
<dbReference type="PANTHER" id="PTHR11409">
    <property type="entry name" value="ADENOSINE DEAMINASE"/>
    <property type="match status" value="1"/>
</dbReference>
<dbReference type="PANTHER" id="PTHR11409:SF39">
    <property type="entry name" value="ADENOSINE DEAMINASE 2"/>
    <property type="match status" value="1"/>
</dbReference>
<dbReference type="GeneID" id="64623942"/>
<dbReference type="InterPro" id="IPR032466">
    <property type="entry name" value="Metal_Hydrolase"/>
</dbReference>
<dbReference type="EC" id="3.5.4.4" evidence="4"/>
<evidence type="ECO:0000256" key="4">
    <source>
        <dbReference type="ARBA" id="ARBA00012784"/>
    </source>
</evidence>
<dbReference type="GO" id="GO:0006154">
    <property type="term" value="P:adenosine catabolic process"/>
    <property type="evidence" value="ECO:0007669"/>
    <property type="project" value="InterPro"/>
</dbReference>
<dbReference type="GO" id="GO:0004000">
    <property type="term" value="F:adenosine deaminase activity"/>
    <property type="evidence" value="ECO:0007669"/>
    <property type="project" value="InterPro"/>
</dbReference>
<evidence type="ECO:0000256" key="3">
    <source>
        <dbReference type="ARBA" id="ARBA00006083"/>
    </source>
</evidence>
<reference evidence="13" key="1">
    <citation type="journal article" date="2020" name="New Phytol.">
        <title>Comparative genomics reveals dynamic genome evolution in host specialist ectomycorrhizal fungi.</title>
        <authorList>
            <person name="Lofgren L.A."/>
            <person name="Nguyen N.H."/>
            <person name="Vilgalys R."/>
            <person name="Ruytinx J."/>
            <person name="Liao H.L."/>
            <person name="Branco S."/>
            <person name="Kuo A."/>
            <person name="LaButti K."/>
            <person name="Lipzen A."/>
            <person name="Andreopoulos W."/>
            <person name="Pangilinan J."/>
            <person name="Riley R."/>
            <person name="Hundley H."/>
            <person name="Na H."/>
            <person name="Barry K."/>
            <person name="Grigoriev I.V."/>
            <person name="Stajich J.E."/>
            <person name="Kennedy P.G."/>
        </authorList>
    </citation>
    <scope>NUCLEOTIDE SEQUENCE</scope>
    <source>
        <strain evidence="13">MN1</strain>
    </source>
</reference>
<dbReference type="OrthoDB" id="7202371at2759"/>
<dbReference type="InterPro" id="IPR006650">
    <property type="entry name" value="A/AMP_deam_AS"/>
</dbReference>
<evidence type="ECO:0000256" key="11">
    <source>
        <dbReference type="ARBA" id="ARBA00047764"/>
    </source>
</evidence>
<dbReference type="GO" id="GO:0005615">
    <property type="term" value="C:extracellular space"/>
    <property type="evidence" value="ECO:0007669"/>
    <property type="project" value="InterPro"/>
</dbReference>
<dbReference type="PROSITE" id="PS00485">
    <property type="entry name" value="A_DEAMINASE"/>
    <property type="match status" value="1"/>
</dbReference>
<evidence type="ECO:0000256" key="2">
    <source>
        <dbReference type="ARBA" id="ARBA00004613"/>
    </source>
</evidence>
<keyword evidence="14" id="KW-1185">Reference proteome</keyword>
<dbReference type="AlphaFoldDB" id="A0A9P7ENG5"/>